<comment type="similarity">
    <text evidence="1">Belongs to the pseudouridine synthase RluA family.</text>
</comment>
<evidence type="ECO:0000313" key="4">
    <source>
        <dbReference type="Proteomes" id="UP000613743"/>
    </source>
</evidence>
<dbReference type="GO" id="GO:0140098">
    <property type="term" value="F:catalytic activity, acting on RNA"/>
    <property type="evidence" value="ECO:0007669"/>
    <property type="project" value="UniProtKB-ARBA"/>
</dbReference>
<dbReference type="GO" id="GO:0000455">
    <property type="term" value="P:enzyme-directed rRNA pseudouridine synthesis"/>
    <property type="evidence" value="ECO:0007669"/>
    <property type="project" value="TreeGrafter"/>
</dbReference>
<protein>
    <submittedName>
        <fullName evidence="3">Pseudouridine synthase</fullName>
    </submittedName>
</protein>
<dbReference type="InterPro" id="IPR050188">
    <property type="entry name" value="RluA_PseudoU_synthase"/>
</dbReference>
<sequence>MANDIIEAHIILTQDGEDALGLMACKTGLSKQQLKQTMQKGAMWLTRGKQTRRLRRVKQTMRKGDELHLYYNPAVLANVPLDAQLIEDQGSYSVWAKPYGMLSQGSKWGDHTTINRYVEQHIQPQRPAFITHRLDRAATGLIVLAHSKKAAAALSSLFATRALSKHYEVIVEGQFPQGPITIETPVDEKPARSIAERLAYDPELERTHVRVKIETGRKHQIRIHMASLGYPVVGDRLHGHGDDNGPNLQLTSCHLSFVCPFSNQPKEFELPQPLRPCLHINAQAASLK</sequence>
<evidence type="ECO:0000256" key="1">
    <source>
        <dbReference type="ARBA" id="ARBA00010876"/>
    </source>
</evidence>
<dbReference type="SUPFAM" id="SSF55120">
    <property type="entry name" value="Pseudouridine synthase"/>
    <property type="match status" value="1"/>
</dbReference>
<feature type="domain" description="Pseudouridine synthase RsuA/RluA-like" evidence="2">
    <location>
        <begin position="92"/>
        <end position="227"/>
    </location>
</feature>
<organism evidence="3 4">
    <name type="scientific">Shewanella gelidii</name>
    <dbReference type="NCBI Taxonomy" id="1642821"/>
    <lineage>
        <taxon>Bacteria</taxon>
        <taxon>Pseudomonadati</taxon>
        <taxon>Pseudomonadota</taxon>
        <taxon>Gammaproteobacteria</taxon>
        <taxon>Alteromonadales</taxon>
        <taxon>Shewanellaceae</taxon>
        <taxon>Shewanella</taxon>
    </lineage>
</organism>
<dbReference type="GO" id="GO:0003723">
    <property type="term" value="F:RNA binding"/>
    <property type="evidence" value="ECO:0007669"/>
    <property type="project" value="InterPro"/>
</dbReference>
<reference evidence="3" key="1">
    <citation type="journal article" date="2014" name="Int. J. Syst. Evol. Microbiol.">
        <title>Complete genome sequence of Corynebacterium casei LMG S-19264T (=DSM 44701T), isolated from a smear-ripened cheese.</title>
        <authorList>
            <consortium name="US DOE Joint Genome Institute (JGI-PGF)"/>
            <person name="Walter F."/>
            <person name="Albersmeier A."/>
            <person name="Kalinowski J."/>
            <person name="Ruckert C."/>
        </authorList>
    </citation>
    <scope>NUCLEOTIDE SEQUENCE</scope>
    <source>
        <strain evidence="3">JCM 30804</strain>
    </source>
</reference>
<evidence type="ECO:0000313" key="3">
    <source>
        <dbReference type="EMBL" id="GGI80171.1"/>
    </source>
</evidence>
<keyword evidence="4" id="KW-1185">Reference proteome</keyword>
<dbReference type="InterPro" id="IPR020103">
    <property type="entry name" value="PsdUridine_synth_cat_dom_sf"/>
</dbReference>
<accession>A0A917JRF4</accession>
<evidence type="ECO:0000259" key="2">
    <source>
        <dbReference type="Pfam" id="PF00849"/>
    </source>
</evidence>
<reference evidence="3" key="2">
    <citation type="submission" date="2020-09" db="EMBL/GenBank/DDBJ databases">
        <authorList>
            <person name="Sun Q."/>
            <person name="Ohkuma M."/>
        </authorList>
    </citation>
    <scope>NUCLEOTIDE SEQUENCE</scope>
    <source>
        <strain evidence="3">JCM 30804</strain>
    </source>
</reference>
<dbReference type="PANTHER" id="PTHR21600">
    <property type="entry name" value="MITOCHONDRIAL RNA PSEUDOURIDINE SYNTHASE"/>
    <property type="match status" value="1"/>
</dbReference>
<dbReference type="PANTHER" id="PTHR21600:SF87">
    <property type="entry name" value="RNA PSEUDOURIDYLATE SYNTHASE DOMAIN-CONTAINING PROTEIN 1"/>
    <property type="match status" value="1"/>
</dbReference>
<dbReference type="RefSeq" id="WP_188919805.1">
    <property type="nucleotide sequence ID" value="NZ_BMPZ01000003.1"/>
</dbReference>
<gene>
    <name evidence="3" type="ORF">GCM10009332_16900</name>
</gene>
<name>A0A917JRF4_9GAMM</name>
<dbReference type="Pfam" id="PF00849">
    <property type="entry name" value="PseudoU_synth_2"/>
    <property type="match status" value="1"/>
</dbReference>
<dbReference type="Proteomes" id="UP000613743">
    <property type="component" value="Unassembled WGS sequence"/>
</dbReference>
<dbReference type="InterPro" id="IPR006145">
    <property type="entry name" value="PsdUridine_synth_RsuA/RluA"/>
</dbReference>
<dbReference type="Gene3D" id="3.30.2350.10">
    <property type="entry name" value="Pseudouridine synthase"/>
    <property type="match status" value="1"/>
</dbReference>
<dbReference type="AlphaFoldDB" id="A0A917JRF4"/>
<dbReference type="GO" id="GO:0009982">
    <property type="term" value="F:pseudouridine synthase activity"/>
    <property type="evidence" value="ECO:0007669"/>
    <property type="project" value="InterPro"/>
</dbReference>
<comment type="caution">
    <text evidence="3">The sequence shown here is derived from an EMBL/GenBank/DDBJ whole genome shotgun (WGS) entry which is preliminary data.</text>
</comment>
<dbReference type="EMBL" id="BMPZ01000003">
    <property type="protein sequence ID" value="GGI80171.1"/>
    <property type="molecule type" value="Genomic_DNA"/>
</dbReference>
<dbReference type="CDD" id="cd02869">
    <property type="entry name" value="PseudoU_synth_RluA_like"/>
    <property type="match status" value="1"/>
</dbReference>
<proteinExistence type="inferred from homology"/>